<keyword evidence="1" id="KW-1133">Transmembrane helix</keyword>
<proteinExistence type="predicted"/>
<gene>
    <name evidence="2" type="ORF">J2S05_001981</name>
</gene>
<keyword evidence="1" id="KW-0812">Transmembrane</keyword>
<reference evidence="2 3" key="1">
    <citation type="submission" date="2023-07" db="EMBL/GenBank/DDBJ databases">
        <title>Genomic Encyclopedia of Type Strains, Phase IV (KMG-IV): sequencing the most valuable type-strain genomes for metagenomic binning, comparative biology and taxonomic classification.</title>
        <authorList>
            <person name="Goeker M."/>
        </authorList>
    </citation>
    <scope>NUCLEOTIDE SEQUENCE [LARGE SCALE GENOMIC DNA]</scope>
    <source>
        <strain evidence="2 3">DSM 19154</strain>
    </source>
</reference>
<evidence type="ECO:0000313" key="3">
    <source>
        <dbReference type="Proteomes" id="UP001225034"/>
    </source>
</evidence>
<keyword evidence="2" id="KW-0966">Cell projection</keyword>
<keyword evidence="2" id="KW-0282">Flagellum</keyword>
<dbReference type="EMBL" id="JAUSUA010000002">
    <property type="protein sequence ID" value="MDQ0207182.1"/>
    <property type="molecule type" value="Genomic_DNA"/>
</dbReference>
<feature type="transmembrane region" description="Helical" evidence="1">
    <location>
        <begin position="57"/>
        <end position="79"/>
    </location>
</feature>
<comment type="caution">
    <text evidence="2">The sequence shown here is derived from an EMBL/GenBank/DDBJ whole genome shotgun (WGS) entry which is preliminary data.</text>
</comment>
<keyword evidence="3" id="KW-1185">Reference proteome</keyword>
<sequence>MTTQTSNQQSSAVGALVLAGIGFFVPGIGIILAIIALVMISKVTAPEQSGLKTATKIIAWFTLIGHLLVILFFAMNVMVV</sequence>
<evidence type="ECO:0000313" key="2">
    <source>
        <dbReference type="EMBL" id="MDQ0207182.1"/>
    </source>
</evidence>
<keyword evidence="2" id="KW-0969">Cilium</keyword>
<evidence type="ECO:0000256" key="1">
    <source>
        <dbReference type="SAM" id="Phobius"/>
    </source>
</evidence>
<dbReference type="RefSeq" id="WP_306982261.1">
    <property type="nucleotide sequence ID" value="NZ_JAUSUA010000002.1"/>
</dbReference>
<name>A0ABT9YH66_9BACI</name>
<protein>
    <submittedName>
        <fullName evidence="2">Flagellar motor component MotA</fullName>
    </submittedName>
</protein>
<feature type="transmembrane region" description="Helical" evidence="1">
    <location>
        <begin position="12"/>
        <end position="37"/>
    </location>
</feature>
<dbReference type="Proteomes" id="UP001225034">
    <property type="component" value="Unassembled WGS sequence"/>
</dbReference>
<organism evidence="2 3">
    <name type="scientific">Alkalicoccobacillus murimartini</name>
    <dbReference type="NCBI Taxonomy" id="171685"/>
    <lineage>
        <taxon>Bacteria</taxon>
        <taxon>Bacillati</taxon>
        <taxon>Bacillota</taxon>
        <taxon>Bacilli</taxon>
        <taxon>Bacillales</taxon>
        <taxon>Bacillaceae</taxon>
        <taxon>Alkalicoccobacillus</taxon>
    </lineage>
</organism>
<keyword evidence="1" id="KW-0472">Membrane</keyword>
<accession>A0ABT9YH66</accession>